<reference evidence="4" key="1">
    <citation type="journal article" date="2019" name="Plant J.">
        <title>Chlorella vulgaris genome assembly and annotation reveals the molecular basis for metabolic acclimation to high light conditions.</title>
        <authorList>
            <person name="Cecchin M."/>
            <person name="Marcolungo L."/>
            <person name="Rossato M."/>
            <person name="Girolomoni L."/>
            <person name="Cosentino E."/>
            <person name="Cuine S."/>
            <person name="Li-Beisson Y."/>
            <person name="Delledonne M."/>
            <person name="Ballottari M."/>
        </authorList>
    </citation>
    <scope>NUCLEOTIDE SEQUENCE</scope>
    <source>
        <strain evidence="4">211/11P</strain>
    </source>
</reference>
<dbReference type="SMART" id="SM00727">
    <property type="entry name" value="STI1"/>
    <property type="match status" value="2"/>
</dbReference>
<dbReference type="PANTHER" id="PTHR47296">
    <property type="entry name" value="PROTEIN TIC 40, CHLOROPLASTIC"/>
    <property type="match status" value="1"/>
</dbReference>
<dbReference type="GO" id="GO:0009706">
    <property type="term" value="C:chloroplast inner membrane"/>
    <property type="evidence" value="ECO:0007669"/>
    <property type="project" value="TreeGrafter"/>
</dbReference>
<name>A0A9D4YSQ9_CHLVU</name>
<comment type="caution">
    <text evidence="4">The sequence shown here is derived from an EMBL/GenBank/DDBJ whole genome shotgun (WGS) entry which is preliminary data.</text>
</comment>
<dbReference type="AlphaFoldDB" id="A0A9D4YSQ9"/>
<feature type="compositionally biased region" description="Pro residues" evidence="2">
    <location>
        <begin position="292"/>
        <end position="312"/>
    </location>
</feature>
<feature type="compositionally biased region" description="Pro residues" evidence="2">
    <location>
        <begin position="40"/>
        <end position="49"/>
    </location>
</feature>
<gene>
    <name evidence="4" type="ORF">D9Q98_009897</name>
</gene>
<dbReference type="GO" id="GO:0009658">
    <property type="term" value="P:chloroplast organization"/>
    <property type="evidence" value="ECO:0007669"/>
    <property type="project" value="TreeGrafter"/>
</dbReference>
<dbReference type="OrthoDB" id="533763at2759"/>
<dbReference type="Proteomes" id="UP001055712">
    <property type="component" value="Unassembled WGS sequence"/>
</dbReference>
<feature type="domain" description="STI1" evidence="3">
    <location>
        <begin position="338"/>
        <end position="372"/>
    </location>
</feature>
<evidence type="ECO:0000259" key="3">
    <source>
        <dbReference type="SMART" id="SM00727"/>
    </source>
</evidence>
<feature type="region of interest" description="Disordered" evidence="2">
    <location>
        <begin position="190"/>
        <end position="327"/>
    </location>
</feature>
<dbReference type="Pfam" id="PF17830">
    <property type="entry name" value="STI1-HOP_DP"/>
    <property type="match status" value="1"/>
</dbReference>
<proteinExistence type="predicted"/>
<feature type="compositionally biased region" description="Low complexity" evidence="2">
    <location>
        <begin position="190"/>
        <end position="243"/>
    </location>
</feature>
<evidence type="ECO:0000313" key="5">
    <source>
        <dbReference type="Proteomes" id="UP001055712"/>
    </source>
</evidence>
<evidence type="ECO:0000313" key="4">
    <source>
        <dbReference type="EMBL" id="KAI3424344.1"/>
    </source>
</evidence>
<feature type="compositionally biased region" description="Low complexity" evidence="2">
    <location>
        <begin position="260"/>
        <end position="291"/>
    </location>
</feature>
<keyword evidence="1" id="KW-0677">Repeat</keyword>
<dbReference type="EMBL" id="SIDB01000013">
    <property type="protein sequence ID" value="KAI3424344.1"/>
    <property type="molecule type" value="Genomic_DNA"/>
</dbReference>
<organism evidence="4 5">
    <name type="scientific">Chlorella vulgaris</name>
    <name type="common">Green alga</name>
    <dbReference type="NCBI Taxonomy" id="3077"/>
    <lineage>
        <taxon>Eukaryota</taxon>
        <taxon>Viridiplantae</taxon>
        <taxon>Chlorophyta</taxon>
        <taxon>core chlorophytes</taxon>
        <taxon>Trebouxiophyceae</taxon>
        <taxon>Chlorellales</taxon>
        <taxon>Chlorellaceae</taxon>
        <taxon>Chlorella clade</taxon>
        <taxon>Chlorella</taxon>
    </lineage>
</organism>
<dbReference type="PANTHER" id="PTHR47296:SF1">
    <property type="entry name" value="PROTEIN TIC 40, CHLOROPLASTIC"/>
    <property type="match status" value="1"/>
</dbReference>
<feature type="region of interest" description="Disordered" evidence="2">
    <location>
        <begin position="29"/>
        <end position="54"/>
    </location>
</feature>
<reference evidence="4" key="2">
    <citation type="submission" date="2020-11" db="EMBL/GenBank/DDBJ databases">
        <authorList>
            <person name="Cecchin M."/>
            <person name="Marcolungo L."/>
            <person name="Rossato M."/>
            <person name="Girolomoni L."/>
            <person name="Cosentino E."/>
            <person name="Cuine S."/>
            <person name="Li-Beisson Y."/>
            <person name="Delledonne M."/>
            <person name="Ballottari M."/>
        </authorList>
    </citation>
    <scope>NUCLEOTIDE SEQUENCE</scope>
    <source>
        <strain evidence="4">211/11P</strain>
        <tissue evidence="4">Whole cell</tissue>
    </source>
</reference>
<feature type="compositionally biased region" description="Basic and acidic residues" evidence="2">
    <location>
        <begin position="245"/>
        <end position="254"/>
    </location>
</feature>
<keyword evidence="5" id="KW-1185">Reference proteome</keyword>
<dbReference type="GO" id="GO:0045037">
    <property type="term" value="P:protein import into chloroplast stroma"/>
    <property type="evidence" value="ECO:0007669"/>
    <property type="project" value="TreeGrafter"/>
</dbReference>
<feature type="domain" description="STI1" evidence="3">
    <location>
        <begin position="414"/>
        <end position="463"/>
    </location>
</feature>
<accession>A0A9D4YSQ9</accession>
<dbReference type="InterPro" id="IPR041243">
    <property type="entry name" value="STI1/HOP_DP"/>
</dbReference>
<evidence type="ECO:0000256" key="2">
    <source>
        <dbReference type="SAM" id="MobiDB-lite"/>
    </source>
</evidence>
<dbReference type="InterPro" id="IPR006636">
    <property type="entry name" value="STI1_HS-bd"/>
</dbReference>
<evidence type="ECO:0000256" key="1">
    <source>
        <dbReference type="ARBA" id="ARBA00022737"/>
    </source>
</evidence>
<protein>
    <recommendedName>
        <fullName evidence="3">STI1 domain-containing protein</fullName>
    </recommendedName>
</protein>
<dbReference type="Gene3D" id="1.10.260.100">
    <property type="match status" value="1"/>
</dbReference>
<dbReference type="GO" id="GO:0009535">
    <property type="term" value="C:chloroplast thylakoid membrane"/>
    <property type="evidence" value="ECO:0007669"/>
    <property type="project" value="TreeGrafter"/>
</dbReference>
<sequence length="489" mass="49119">MQAIVASSGLLGLPARRPHHRAVRLARLTPVASRRGEAATPPPTPPPVQAPEAPQDIPTYFQAAPEPQVYQAVPQYSSLPQPPAPKAALPPLVYIGIGVVLATVLSKVLGFLKGGPQKVQEMAMQQMMKQMMKQMGSAQGGASPFGAAGGANPFGAAGGANPFGAGANPFGGAGGANPFGAGANPFGAPPASSGFPSNNAPAFDTTATPAAAAAPPSAAAPSSSSSTAAAAAGDTAAGSTSASKGEAKEKKRSAFTDVNAGSASNGTAASGASTSASSDGSSNGSATSAGSAPPPPPFSMPPPSFGMPPPPGAAGGGGTAGGTASSGMTATMLDMLKDPEMQKMFYPHLPEPMRNPETFEWMLNTPELRAQLEGMLQQQAASTGSPAVMEMMQNMPQMTKEQMEANLSSVGLTSDQFMAKVMSDPDLAGLMTNPKVMAAIAETTKNPMAIFNYQNDPEVMRVFEKFQEMFGAGGPGGGMPPGFGGPPSQ</sequence>